<evidence type="ECO:0000256" key="5">
    <source>
        <dbReference type="RuleBase" id="RU000589"/>
    </source>
</evidence>
<dbReference type="GO" id="GO:0009279">
    <property type="term" value="C:cell outer membrane"/>
    <property type="evidence" value="ECO:0007669"/>
    <property type="project" value="TreeGrafter"/>
</dbReference>
<dbReference type="GO" id="GO:0030247">
    <property type="term" value="F:polysaccharide binding"/>
    <property type="evidence" value="ECO:0007669"/>
    <property type="project" value="UniProtKB-UniRule"/>
</dbReference>
<dbReference type="Proteomes" id="UP000313066">
    <property type="component" value="Unassembled WGS sequence"/>
</dbReference>
<feature type="compositionally biased region" description="Pro residues" evidence="6">
    <location>
        <begin position="201"/>
        <end position="211"/>
    </location>
</feature>
<sequence>MNVVQVHENPCGARNQSSVRGPARPARSSGLKSRTTTGAGLIGVLAGVTALTGLATATTAQAATGCAVTYTTNDWPGGFTAAITIQNLGSAINGWTLGFTFPDSGQKVDTGWSATFSQSGQNVTATNVDYNAAIATGGSVSIGFNGSWSGSNPTPASFTLNGVTCTGSTITSSPTPSPTPTLSPSASPTPTLSPSASPSPTRSPSPSPTPSPTSGKPTVAADGTGTYRTVQAAIDAVASGNSSRKVITIKPGTYREIVTIPANKPYITLQGLGSSPGDVVIVDNHYAGGNGGTFNSATAFVNGHDSALTNLTISNDYVEDGTTVNQQAVALNLNADRAVLSNVRLLGDQDTFLINDSARTYVKSSYIEGTVDFIFGGGTAVLNDCDIYEKRSSGAPITAARTDAAKTYGFLVYRSRITGAAGNTTQLGRPWGPSAQVLYRESSLSSTIKTSQPWTDMSGNSWKNARFFEYKNTGAGATVNSNRPQMSDSQASNYTPQKYLAGSDGWNPIG</sequence>
<feature type="compositionally biased region" description="Low complexity" evidence="6">
    <location>
        <begin position="182"/>
        <end position="200"/>
    </location>
</feature>
<evidence type="ECO:0000313" key="9">
    <source>
        <dbReference type="Proteomes" id="UP000313066"/>
    </source>
</evidence>
<keyword evidence="3 5" id="KW-0063">Aspartyl esterase</keyword>
<dbReference type="Gene3D" id="2.60.40.290">
    <property type="match status" value="1"/>
</dbReference>
<dbReference type="InterPro" id="IPR011050">
    <property type="entry name" value="Pectin_lyase_fold/virulence"/>
</dbReference>
<comment type="pathway">
    <text evidence="5">Glycan metabolism; pectin degradation; 2-dehydro-3-deoxy-D-gluconate from pectin: step 1/5.</text>
</comment>
<evidence type="ECO:0000256" key="6">
    <source>
        <dbReference type="SAM" id="MobiDB-lite"/>
    </source>
</evidence>
<reference evidence="8 9" key="1">
    <citation type="submission" date="2019-10" db="EMBL/GenBank/DDBJ databases">
        <title>Nonomuraea sp. nov., isolated from Phyllanthus amarus.</title>
        <authorList>
            <person name="Klykleung N."/>
            <person name="Tanasupawat S."/>
        </authorList>
    </citation>
    <scope>NUCLEOTIDE SEQUENCE [LARGE SCALE GENOMIC DNA]</scope>
    <source>
        <strain evidence="8 9">CR1-09</strain>
    </source>
</reference>
<dbReference type="Pfam" id="PF01095">
    <property type="entry name" value="Pectinesterase"/>
    <property type="match status" value="1"/>
</dbReference>
<dbReference type="PROSITE" id="PS00503">
    <property type="entry name" value="PECTINESTERASE_2"/>
    <property type="match status" value="1"/>
</dbReference>
<dbReference type="GO" id="GO:0004553">
    <property type="term" value="F:hydrolase activity, hydrolyzing O-glycosyl compounds"/>
    <property type="evidence" value="ECO:0007669"/>
    <property type="project" value="InterPro"/>
</dbReference>
<dbReference type="PROSITE" id="PS51173">
    <property type="entry name" value="CBM2"/>
    <property type="match status" value="1"/>
</dbReference>
<dbReference type="SMART" id="SM00637">
    <property type="entry name" value="CBD_II"/>
    <property type="match status" value="1"/>
</dbReference>
<protein>
    <recommendedName>
        <fullName evidence="5">Pectinesterase</fullName>
        <ecNumber evidence="5">3.1.1.11</ecNumber>
    </recommendedName>
</protein>
<evidence type="ECO:0000313" key="8">
    <source>
        <dbReference type="EMBL" id="KAB8185846.1"/>
    </source>
</evidence>
<dbReference type="GO" id="GO:0042545">
    <property type="term" value="P:cell wall modification"/>
    <property type="evidence" value="ECO:0007669"/>
    <property type="project" value="UniProtKB-UniRule"/>
</dbReference>
<organism evidence="8 9">
    <name type="scientific">Microbispora catharanthi</name>
    <dbReference type="NCBI Taxonomy" id="1712871"/>
    <lineage>
        <taxon>Bacteria</taxon>
        <taxon>Bacillati</taxon>
        <taxon>Actinomycetota</taxon>
        <taxon>Actinomycetes</taxon>
        <taxon>Streptosporangiales</taxon>
        <taxon>Streptosporangiaceae</taxon>
        <taxon>Microbispora</taxon>
    </lineage>
</organism>
<dbReference type="GO" id="GO:0030599">
    <property type="term" value="F:pectinesterase activity"/>
    <property type="evidence" value="ECO:0007669"/>
    <property type="project" value="UniProtKB-UniRule"/>
</dbReference>
<accession>A0A5N6BZ88</accession>
<evidence type="ECO:0000256" key="4">
    <source>
        <dbReference type="PROSITE-ProRule" id="PRU10040"/>
    </source>
</evidence>
<feature type="region of interest" description="Disordered" evidence="6">
    <location>
        <begin position="1"/>
        <end position="34"/>
    </location>
</feature>
<dbReference type="InterPro" id="IPR012334">
    <property type="entry name" value="Pectin_lyas_fold"/>
</dbReference>
<dbReference type="Pfam" id="PF00553">
    <property type="entry name" value="CBM_2"/>
    <property type="match status" value="1"/>
</dbReference>
<dbReference type="PANTHER" id="PTHR31321">
    <property type="entry name" value="ACYL-COA THIOESTER HYDROLASE YBHC-RELATED"/>
    <property type="match status" value="1"/>
</dbReference>
<feature type="region of interest" description="Disordered" evidence="6">
    <location>
        <begin position="168"/>
        <end position="222"/>
    </location>
</feature>
<dbReference type="InterPro" id="IPR001919">
    <property type="entry name" value="CBD2"/>
</dbReference>
<evidence type="ECO:0000256" key="1">
    <source>
        <dbReference type="ARBA" id="ARBA00008891"/>
    </source>
</evidence>
<comment type="similarity">
    <text evidence="1">Belongs to the pectinesterase family.</text>
</comment>
<dbReference type="InterPro" id="IPR012291">
    <property type="entry name" value="CBM2_carb-bd_dom_sf"/>
</dbReference>
<dbReference type="AlphaFoldDB" id="A0A5N6BZ88"/>
<dbReference type="GO" id="GO:0045490">
    <property type="term" value="P:pectin catabolic process"/>
    <property type="evidence" value="ECO:0007669"/>
    <property type="project" value="UniProtKB-UniRule"/>
</dbReference>
<feature type="active site" evidence="4">
    <location>
        <position position="372"/>
    </location>
</feature>
<keyword evidence="2 5" id="KW-0378">Hydrolase</keyword>
<evidence type="ECO:0000259" key="7">
    <source>
        <dbReference type="PROSITE" id="PS51173"/>
    </source>
</evidence>
<proteinExistence type="inferred from homology"/>
<dbReference type="EMBL" id="VDMA02000004">
    <property type="protein sequence ID" value="KAB8185846.1"/>
    <property type="molecule type" value="Genomic_DNA"/>
</dbReference>
<dbReference type="InterPro" id="IPR033131">
    <property type="entry name" value="Pectinesterase_Asp_AS"/>
</dbReference>
<gene>
    <name evidence="8" type="ORF">FH610_008690</name>
</gene>
<dbReference type="UniPathway" id="UPA00545">
    <property type="reaction ID" value="UER00823"/>
</dbReference>
<dbReference type="PANTHER" id="PTHR31321:SF57">
    <property type="entry name" value="PECTINESTERASE 53-RELATED"/>
    <property type="match status" value="1"/>
</dbReference>
<dbReference type="InterPro" id="IPR008965">
    <property type="entry name" value="CBM2/CBM3_carb-bd_dom_sf"/>
</dbReference>
<keyword evidence="9" id="KW-1185">Reference proteome</keyword>
<comment type="caution">
    <text evidence="8">The sequence shown here is derived from an EMBL/GenBank/DDBJ whole genome shotgun (WGS) entry which is preliminary data.</text>
</comment>
<dbReference type="SUPFAM" id="SSF49384">
    <property type="entry name" value="Carbohydrate-binding domain"/>
    <property type="match status" value="1"/>
</dbReference>
<name>A0A5N6BZ88_9ACTN</name>
<evidence type="ECO:0000256" key="3">
    <source>
        <dbReference type="ARBA" id="ARBA00023085"/>
    </source>
</evidence>
<comment type="catalytic activity">
    <reaction evidence="5">
        <text>[(1-&gt;4)-alpha-D-galacturonosyl methyl ester](n) + n H2O = [(1-&gt;4)-alpha-D-galacturonosyl](n) + n methanol + n H(+)</text>
        <dbReference type="Rhea" id="RHEA:22380"/>
        <dbReference type="Rhea" id="RHEA-COMP:14570"/>
        <dbReference type="Rhea" id="RHEA-COMP:14573"/>
        <dbReference type="ChEBI" id="CHEBI:15377"/>
        <dbReference type="ChEBI" id="CHEBI:15378"/>
        <dbReference type="ChEBI" id="CHEBI:17790"/>
        <dbReference type="ChEBI" id="CHEBI:140522"/>
        <dbReference type="ChEBI" id="CHEBI:140523"/>
        <dbReference type="EC" id="3.1.1.11"/>
    </reaction>
</comment>
<dbReference type="Gene3D" id="2.160.20.10">
    <property type="entry name" value="Single-stranded right-handed beta-helix, Pectin lyase-like"/>
    <property type="match status" value="1"/>
</dbReference>
<dbReference type="SUPFAM" id="SSF51126">
    <property type="entry name" value="Pectin lyase-like"/>
    <property type="match status" value="1"/>
</dbReference>
<dbReference type="EC" id="3.1.1.11" evidence="5"/>
<feature type="domain" description="CBM2" evidence="7">
    <location>
        <begin position="59"/>
        <end position="168"/>
    </location>
</feature>
<evidence type="ECO:0000256" key="2">
    <source>
        <dbReference type="ARBA" id="ARBA00022801"/>
    </source>
</evidence>
<dbReference type="InterPro" id="IPR000070">
    <property type="entry name" value="Pectinesterase_cat"/>
</dbReference>